<reference evidence="1 2" key="2">
    <citation type="journal article" date="2003" name="Res. Microbiol.">
        <title>Myoviridae bacteriophages of Pseudomonas aeruginosa: a long and complex evolutionary pathway.</title>
        <authorList>
            <person name="Krylov V.N."/>
            <person name="Pleteneva E.A."/>
            <person name="Bourkalsteva M.V."/>
            <person name="Shaburova O.V."/>
            <person name="Volckaert G."/>
            <person name="Sykilinda N.N."/>
            <person name="Kurochkina L.P."/>
            <person name="Mesyanzhinov V.V."/>
        </authorList>
    </citation>
    <scope>NUCLEOTIDE SEQUENCE [LARGE SCALE GENOMIC DNA]</scope>
</reference>
<reference evidence="1 2" key="1">
    <citation type="journal article" date="2002" name="Genetika">
        <title>Phenogenetic characterization of a group of giant Phi KZ-like bacteriophages of Pseudomonas aeruginosa].</title>
        <authorList>
            <person name="Burkal'tseva M.V."/>
            <person name="Krylov V.N."/>
            <person name="Pleteneva E.A."/>
            <person name="Shaburova O.V."/>
            <person name="Krylov S.V."/>
            <person name="Volckaert G."/>
            <person name="Sykilinda N.N."/>
            <person name="Kurochkina L.P."/>
            <person name="Mesyanzhinov V.V."/>
        </authorList>
    </citation>
    <scope>NUCLEOTIDE SEQUENCE [LARGE SCALE GENOMIC DNA]</scope>
</reference>
<keyword evidence="2" id="KW-1185">Reference proteome</keyword>
<dbReference type="KEGG" id="vg:5176789"/>
<dbReference type="Proteomes" id="UP000001239">
    <property type="component" value="Segment"/>
</dbReference>
<evidence type="ECO:0000313" key="2">
    <source>
        <dbReference type="Proteomes" id="UP000001239"/>
    </source>
</evidence>
<name>Q2Z0Z4_9CAUD</name>
<evidence type="ECO:0000313" key="1">
    <source>
        <dbReference type="EMBL" id="CAG27181.1"/>
    </source>
</evidence>
<proteinExistence type="predicted"/>
<protein>
    <submittedName>
        <fullName evidence="1">Uncharacterized protein</fullName>
    </submittedName>
</protein>
<accession>Q2Z0Z4</accession>
<reference evidence="1 2" key="3">
    <citation type="journal article" date="2004" name="Bioinformatics">
        <title>PHIRE, a deterministic approach to reveal regulatory elements in bacteriophage genomes.</title>
        <authorList>
            <person name="Lavigne R."/>
            <person name="Sun W.D."/>
            <person name="Volckaert G."/>
        </authorList>
    </citation>
    <scope>NUCLEOTIDE SEQUENCE [LARGE SCALE GENOMIC DNA]</scope>
</reference>
<reference evidence="1 2" key="4">
    <citation type="journal article" date="2005" name="J. Mol. Biol.">
        <title>Genome comparison of Pseudomonas aeruginosa large phages.</title>
        <authorList>
            <person name="Hertveldt K."/>
            <person name="Lavigne R."/>
            <person name="Pleteneva E."/>
            <person name="Sernova N."/>
            <person name="Kurochkina L."/>
            <person name="Korchevskii R."/>
            <person name="Robben J."/>
            <person name="Mesyanzhinov V."/>
            <person name="Krylov V.N."/>
            <person name="Volckaert G."/>
        </authorList>
    </citation>
    <scope>NUCLEOTIDE SEQUENCE</scope>
</reference>
<dbReference type="EMBL" id="AJ697969">
    <property type="protein sequence ID" value="CAG27181.1"/>
    <property type="molecule type" value="Genomic_DNA"/>
</dbReference>
<organism evidence="1 2">
    <name type="scientific">Pseudomonas phage EL</name>
    <dbReference type="NCBI Taxonomy" id="273133"/>
    <lineage>
        <taxon>Viruses</taxon>
        <taxon>Duplodnaviria</taxon>
        <taxon>Heunggongvirae</taxon>
        <taxon>Uroviricota</taxon>
        <taxon>Caudoviricetes</taxon>
        <taxon>Chimalliviridae</taxon>
        <taxon>Elvirus</taxon>
        <taxon>Elvirus EL</taxon>
    </lineage>
</organism>
<sequence>MLPIKSRLQEMIINAQPLPGVVDDIYKGYEEVRVFFSNFDRVITQLPFDKDILNHLPRGEAKTEDFFFLHTIYQEQNKGAIHGFGEGYSGNIRFRIKIVRNTKGVIAGLTVGTLGWGMKDLERDFKNKHLLHGGVDYKDELLGKVVRHIELVKLFYIEDI</sequence>
<dbReference type="GeneID" id="5176789"/>
<dbReference type="RefSeq" id="YP_418120.1">
    <property type="nucleotide sequence ID" value="NC_007623.1"/>
</dbReference>